<keyword evidence="8 9" id="KW-0051">Antiviral defense</keyword>
<dbReference type="EMBL" id="JBHUIX010000004">
    <property type="protein sequence ID" value="MFD2173440.1"/>
    <property type="molecule type" value="Genomic_DNA"/>
</dbReference>
<keyword evidence="6 9" id="KW-0378">Hydrolase</keyword>
<evidence type="ECO:0000256" key="2">
    <source>
        <dbReference type="ARBA" id="ARBA00009959"/>
    </source>
</evidence>
<evidence type="ECO:0000256" key="5">
    <source>
        <dbReference type="ARBA" id="ARBA00022759"/>
    </source>
</evidence>
<dbReference type="RefSeq" id="WP_377387919.1">
    <property type="nucleotide sequence ID" value="NZ_JBHUIX010000004.1"/>
</dbReference>
<evidence type="ECO:0000256" key="7">
    <source>
        <dbReference type="ARBA" id="ARBA00022842"/>
    </source>
</evidence>
<dbReference type="Proteomes" id="UP001597413">
    <property type="component" value="Unassembled WGS sequence"/>
</dbReference>
<feature type="region of interest" description="Disordered" evidence="10">
    <location>
        <begin position="82"/>
        <end position="102"/>
    </location>
</feature>
<evidence type="ECO:0000256" key="4">
    <source>
        <dbReference type="ARBA" id="ARBA00022723"/>
    </source>
</evidence>
<accession>A0ABW5A620</accession>
<evidence type="ECO:0000256" key="1">
    <source>
        <dbReference type="ARBA" id="ARBA00001946"/>
    </source>
</evidence>
<keyword evidence="3 9" id="KW-0540">Nuclease</keyword>
<evidence type="ECO:0000313" key="12">
    <source>
        <dbReference type="Proteomes" id="UP001597413"/>
    </source>
</evidence>
<evidence type="ECO:0000256" key="9">
    <source>
        <dbReference type="HAMAP-Rule" id="MF_01471"/>
    </source>
</evidence>
<dbReference type="SUPFAM" id="SSF143430">
    <property type="entry name" value="TTP0101/SSO1404-like"/>
    <property type="match status" value="1"/>
</dbReference>
<name>A0ABW5A620_9RHOB</name>
<sequence>MWVWVLFDLPVGTIAERKHATRFRNDLLDLGFEMVQFSVYIRYAWSKEKAETFARQVGECVPEAGHVQVLFFTDKQYGQTQVFRGSNAKPRPTEKPRQLALF</sequence>
<evidence type="ECO:0000313" key="11">
    <source>
        <dbReference type="EMBL" id="MFD2173440.1"/>
    </source>
</evidence>
<comment type="function">
    <text evidence="9">CRISPR (clustered regularly interspaced short palindromic repeat), is an adaptive immune system that provides protection against mobile genetic elements (viruses, transposable elements and conjugative plasmids). CRISPR clusters contain sequences complementary to antecedent mobile elements and target invading nucleic acids. CRISPR clusters are transcribed and processed into CRISPR RNA (crRNA). Functions as a ssRNA-specific endoribonuclease. Involved in the integration of spacer DNA into the CRISPR cassette.</text>
</comment>
<dbReference type="InterPro" id="IPR021127">
    <property type="entry name" value="CRISPR_associated_Cas2"/>
</dbReference>
<organism evidence="11 12">
    <name type="scientific">Rhodobacter lacus</name>
    <dbReference type="NCBI Taxonomy" id="1641972"/>
    <lineage>
        <taxon>Bacteria</taxon>
        <taxon>Pseudomonadati</taxon>
        <taxon>Pseudomonadota</taxon>
        <taxon>Alphaproteobacteria</taxon>
        <taxon>Rhodobacterales</taxon>
        <taxon>Rhodobacter group</taxon>
        <taxon>Rhodobacter</taxon>
    </lineage>
</organism>
<reference evidence="12" key="1">
    <citation type="journal article" date="2019" name="Int. J. Syst. Evol. Microbiol.">
        <title>The Global Catalogue of Microorganisms (GCM) 10K type strain sequencing project: providing services to taxonomists for standard genome sequencing and annotation.</title>
        <authorList>
            <consortium name="The Broad Institute Genomics Platform"/>
            <consortium name="The Broad Institute Genome Sequencing Center for Infectious Disease"/>
            <person name="Wu L."/>
            <person name="Ma J."/>
        </authorList>
    </citation>
    <scope>NUCLEOTIDE SEQUENCE [LARGE SCALE GENOMIC DNA]</scope>
    <source>
        <strain evidence="12">CCUG 55131</strain>
    </source>
</reference>
<gene>
    <name evidence="9 11" type="primary">cas2</name>
    <name evidence="11" type="ORF">ACFSM0_04965</name>
</gene>
<keyword evidence="7 9" id="KW-0460">Magnesium</keyword>
<dbReference type="GO" id="GO:0004519">
    <property type="term" value="F:endonuclease activity"/>
    <property type="evidence" value="ECO:0007669"/>
    <property type="project" value="UniProtKB-KW"/>
</dbReference>
<comment type="similarity">
    <text evidence="2 9">Belongs to the CRISPR-associated endoribonuclease Cas2 protein family.</text>
</comment>
<evidence type="ECO:0000256" key="3">
    <source>
        <dbReference type="ARBA" id="ARBA00022722"/>
    </source>
</evidence>
<dbReference type="EC" id="3.1.-.-" evidence="9"/>
<dbReference type="InterPro" id="IPR019199">
    <property type="entry name" value="Virulence_VapD/CRISPR_Cas2"/>
</dbReference>
<protein>
    <recommendedName>
        <fullName evidence="9">CRISPR-associated endoribonuclease Cas2</fullName>
        <ecNumber evidence="9">3.1.-.-</ecNumber>
    </recommendedName>
</protein>
<keyword evidence="12" id="KW-1185">Reference proteome</keyword>
<dbReference type="NCBIfam" id="TIGR01573">
    <property type="entry name" value="cas2"/>
    <property type="match status" value="1"/>
</dbReference>
<keyword evidence="5 9" id="KW-0255">Endonuclease</keyword>
<comment type="subunit">
    <text evidence="9">Homodimer, forms a heterotetramer with a Cas1 homodimer.</text>
</comment>
<proteinExistence type="inferred from homology"/>
<feature type="binding site" evidence="9">
    <location>
        <position position="8"/>
    </location>
    <ligand>
        <name>Mg(2+)</name>
        <dbReference type="ChEBI" id="CHEBI:18420"/>
        <note>catalytic</note>
    </ligand>
</feature>
<comment type="caution">
    <text evidence="11">The sequence shown here is derived from an EMBL/GenBank/DDBJ whole genome shotgun (WGS) entry which is preliminary data.</text>
</comment>
<evidence type="ECO:0000256" key="6">
    <source>
        <dbReference type="ARBA" id="ARBA00022801"/>
    </source>
</evidence>
<dbReference type="HAMAP" id="MF_01471">
    <property type="entry name" value="Cas2"/>
    <property type="match status" value="1"/>
</dbReference>
<evidence type="ECO:0000256" key="10">
    <source>
        <dbReference type="SAM" id="MobiDB-lite"/>
    </source>
</evidence>
<comment type="cofactor">
    <cofactor evidence="1 9">
        <name>Mg(2+)</name>
        <dbReference type="ChEBI" id="CHEBI:18420"/>
    </cofactor>
</comment>
<evidence type="ECO:0000256" key="8">
    <source>
        <dbReference type="ARBA" id="ARBA00023118"/>
    </source>
</evidence>
<keyword evidence="4 9" id="KW-0479">Metal-binding</keyword>
<feature type="compositionally biased region" description="Basic and acidic residues" evidence="10">
    <location>
        <begin position="91"/>
        <end position="102"/>
    </location>
</feature>
<dbReference type="Pfam" id="PF09827">
    <property type="entry name" value="CRISPR_Cas2"/>
    <property type="match status" value="1"/>
</dbReference>